<keyword evidence="2" id="KW-1185">Reference proteome</keyword>
<accession>A0A1I6G923</accession>
<evidence type="ECO:0000313" key="1">
    <source>
        <dbReference type="EMBL" id="SFR38702.1"/>
    </source>
</evidence>
<proteinExistence type="predicted"/>
<dbReference type="AlphaFoldDB" id="A0A1I6G923"/>
<sequence>MCPPIPSTQMDLFSDDSERMLSTANAKPMNPEFVAFTRCSERYLTVDEVAVRFSASRATIWRWVKNNSQFPKPIKISPGATRWKRSELVRFEAQILGERDASQSVISDGTLK</sequence>
<name>A0A1I6G923_9RHOB</name>
<dbReference type="InterPro" id="IPR010260">
    <property type="entry name" value="AlpA"/>
</dbReference>
<dbReference type="InterPro" id="IPR009061">
    <property type="entry name" value="DNA-bd_dom_put_sf"/>
</dbReference>
<gene>
    <name evidence="1" type="ORF">SAMN04488005_1268</name>
</gene>
<dbReference type="Proteomes" id="UP000199478">
    <property type="component" value="Unassembled WGS sequence"/>
</dbReference>
<protein>
    <submittedName>
        <fullName evidence="1">Transcriptional regulator, AlpA family</fullName>
    </submittedName>
</protein>
<organism evidence="1 2">
    <name type="scientific">Yoonia tamlensis</name>
    <dbReference type="NCBI Taxonomy" id="390270"/>
    <lineage>
        <taxon>Bacteria</taxon>
        <taxon>Pseudomonadati</taxon>
        <taxon>Pseudomonadota</taxon>
        <taxon>Alphaproteobacteria</taxon>
        <taxon>Rhodobacterales</taxon>
        <taxon>Paracoccaceae</taxon>
        <taxon>Yoonia</taxon>
    </lineage>
</organism>
<evidence type="ECO:0000313" key="2">
    <source>
        <dbReference type="Proteomes" id="UP000199478"/>
    </source>
</evidence>
<dbReference type="Gene3D" id="1.10.238.160">
    <property type="match status" value="1"/>
</dbReference>
<reference evidence="2" key="1">
    <citation type="submission" date="2016-10" db="EMBL/GenBank/DDBJ databases">
        <authorList>
            <person name="Varghese N."/>
            <person name="Submissions S."/>
        </authorList>
    </citation>
    <scope>NUCLEOTIDE SEQUENCE [LARGE SCALE GENOMIC DNA]</scope>
    <source>
        <strain evidence="2">DSM 26879</strain>
    </source>
</reference>
<dbReference type="STRING" id="390270.SAMN04488005_1268"/>
<dbReference type="EMBL" id="FOYP01000001">
    <property type="protein sequence ID" value="SFR38702.1"/>
    <property type="molecule type" value="Genomic_DNA"/>
</dbReference>
<dbReference type="Pfam" id="PF05930">
    <property type="entry name" value="Phage_AlpA"/>
    <property type="match status" value="1"/>
</dbReference>
<dbReference type="SUPFAM" id="SSF46955">
    <property type="entry name" value="Putative DNA-binding domain"/>
    <property type="match status" value="1"/>
</dbReference>